<accession>A0A5S9BZD4</accession>
<sequence length="139" mass="16538">MKKVNNFESLNLKEKWCLKHILKNGAFNSLVRMDYNLMTSWNNIFKQNDLKGSETWHRIQKVLNKMVDNGILVSEKHYLRAEVSPTQTNIYVKTYQIKPYWQTKNRVELNEFHATFASKSTRAEQKYNAKKPLLEKTLK</sequence>
<protein>
    <submittedName>
        <fullName evidence="1">Uncharacterized protein</fullName>
    </submittedName>
</protein>
<reference evidence="1 2" key="1">
    <citation type="journal article" date="2019" name="Arch. Virol.">
        <title>A novel jumbo Tenacibaculum maritimum lytic phage with head-fiber-like appendages.</title>
        <authorList>
            <person name="Kawato Y."/>
            <person name="Istiqomah I."/>
            <person name="Gaafar A.Y."/>
            <person name="Hanaoka M."/>
            <person name="Ishimaru K."/>
            <person name="Yasuike M."/>
            <person name="Nishiki I."/>
            <person name="Nakamura Y."/>
            <person name="Fujiwara A."/>
            <person name="Nakai T."/>
        </authorList>
    </citation>
    <scope>NUCLEOTIDE SEQUENCE [LARGE SCALE GENOMIC DNA]</scope>
    <source>
        <strain evidence="1 2">PTm5</strain>
    </source>
</reference>
<organism evidence="1 2">
    <name type="scientific">Tenacibaculum phage PTm5</name>
    <dbReference type="NCBI Taxonomy" id="2547426"/>
    <lineage>
        <taxon>Viruses</taxon>
        <taxon>Duplodnaviria</taxon>
        <taxon>Heunggongvirae</taxon>
        <taxon>Uroviricota</taxon>
        <taxon>Caudoviricetes</taxon>
        <taxon>Shirahamavirus</taxon>
        <taxon>Shirahamavirus PTm1</taxon>
    </lineage>
</organism>
<dbReference type="Proteomes" id="UP000424080">
    <property type="component" value="Segment"/>
</dbReference>
<name>A0A5S9BZD4_9CAUD</name>
<evidence type="ECO:0000313" key="1">
    <source>
        <dbReference type="EMBL" id="BBI90768.1"/>
    </source>
</evidence>
<evidence type="ECO:0000313" key="2">
    <source>
        <dbReference type="Proteomes" id="UP000424080"/>
    </source>
</evidence>
<dbReference type="EMBL" id="AP019525">
    <property type="protein sequence ID" value="BBI90768.1"/>
    <property type="molecule type" value="Genomic_DNA"/>
</dbReference>
<proteinExistence type="predicted"/>